<dbReference type="InterPro" id="IPR036291">
    <property type="entry name" value="NAD(P)-bd_dom_sf"/>
</dbReference>
<dbReference type="SUPFAM" id="SSF52283">
    <property type="entry name" value="Formate/glycerate dehydrogenase catalytic domain-like"/>
    <property type="match status" value="1"/>
</dbReference>
<dbReference type="Pfam" id="PF00389">
    <property type="entry name" value="2-Hacid_dh"/>
    <property type="match status" value="1"/>
</dbReference>
<evidence type="ECO:0000256" key="4">
    <source>
        <dbReference type="ARBA" id="ARBA00021582"/>
    </source>
</evidence>
<dbReference type="Pfam" id="PF02826">
    <property type="entry name" value="2-Hacid_dh_C"/>
    <property type="match status" value="1"/>
</dbReference>
<evidence type="ECO:0000256" key="1">
    <source>
        <dbReference type="ARBA" id="ARBA00003800"/>
    </source>
</evidence>
<evidence type="ECO:0000256" key="6">
    <source>
        <dbReference type="ARBA" id="ARBA00023027"/>
    </source>
</evidence>
<evidence type="ECO:0000259" key="10">
    <source>
        <dbReference type="PROSITE" id="PS51671"/>
    </source>
</evidence>
<keyword evidence="5 9" id="KW-0560">Oxidoreductase</keyword>
<dbReference type="Gene3D" id="3.30.1330.90">
    <property type="entry name" value="D-3-phosphoglycerate dehydrogenase, domain 3"/>
    <property type="match status" value="1"/>
</dbReference>
<protein>
    <recommendedName>
        <fullName evidence="4 9">D-3-phosphoglycerate dehydrogenase</fullName>
        <ecNumber evidence="9">1.1.1.95</ecNumber>
    </recommendedName>
</protein>
<dbReference type="SUPFAM" id="SSF55021">
    <property type="entry name" value="ACT-like"/>
    <property type="match status" value="1"/>
</dbReference>
<dbReference type="NCBIfam" id="TIGR01327">
    <property type="entry name" value="PGDH"/>
    <property type="match status" value="1"/>
</dbReference>
<dbReference type="InterPro" id="IPR002912">
    <property type="entry name" value="ACT_dom"/>
</dbReference>
<evidence type="ECO:0000256" key="9">
    <source>
        <dbReference type="RuleBase" id="RU363003"/>
    </source>
</evidence>
<keyword evidence="9" id="KW-0718">Serine biosynthesis</keyword>
<dbReference type="InterPro" id="IPR029752">
    <property type="entry name" value="D-isomer_DH_CS1"/>
</dbReference>
<evidence type="ECO:0000256" key="2">
    <source>
        <dbReference type="ARBA" id="ARBA00005216"/>
    </source>
</evidence>
<dbReference type="CDD" id="cd04902">
    <property type="entry name" value="ACT_3PGDH-xct"/>
    <property type="match status" value="1"/>
</dbReference>
<comment type="similarity">
    <text evidence="3 9">Belongs to the D-isomer specific 2-hydroxyacid dehydrogenase family.</text>
</comment>
<gene>
    <name evidence="11" type="ORF">Leucomu_05115</name>
</gene>
<dbReference type="Pfam" id="PF01842">
    <property type="entry name" value="ACT"/>
    <property type="match status" value="1"/>
</dbReference>
<comment type="catalytic activity">
    <reaction evidence="7">
        <text>(R)-2-hydroxyglutarate + NAD(+) = 2-oxoglutarate + NADH + H(+)</text>
        <dbReference type="Rhea" id="RHEA:49612"/>
        <dbReference type="ChEBI" id="CHEBI:15378"/>
        <dbReference type="ChEBI" id="CHEBI:15801"/>
        <dbReference type="ChEBI" id="CHEBI:16810"/>
        <dbReference type="ChEBI" id="CHEBI:57540"/>
        <dbReference type="ChEBI" id="CHEBI:57945"/>
        <dbReference type="EC" id="1.1.1.399"/>
    </reaction>
</comment>
<dbReference type="Proteomes" id="UP000285768">
    <property type="component" value="Chromosome"/>
</dbReference>
<dbReference type="PANTHER" id="PTHR42938">
    <property type="entry name" value="FORMATE DEHYDROGENASE 1"/>
    <property type="match status" value="1"/>
</dbReference>
<dbReference type="Gene3D" id="3.30.70.260">
    <property type="match status" value="1"/>
</dbReference>
<dbReference type="GO" id="GO:0004617">
    <property type="term" value="F:phosphoglycerate dehydrogenase activity"/>
    <property type="evidence" value="ECO:0007669"/>
    <property type="project" value="UniProtKB-EC"/>
</dbReference>
<dbReference type="RefSeq" id="WP_128386535.1">
    <property type="nucleotide sequence ID" value="NZ_CP035037.1"/>
</dbReference>
<comment type="function">
    <text evidence="1">Catalyzes the reversible oxidation of 3-phospho-D-glycerate to 3-phosphonooxypyruvate, the first step of the phosphorylated L-serine biosynthesis pathway. Also catalyzes the reversible oxidation of 2-hydroxyglutarate to 2-oxoglutarate.</text>
</comment>
<name>A0ABX5QEB0_9MICO</name>
<dbReference type="InterPro" id="IPR006139">
    <property type="entry name" value="D-isomer_2_OHA_DH_cat_dom"/>
</dbReference>
<dbReference type="PROSITE" id="PS00065">
    <property type="entry name" value="D_2_HYDROXYACID_DH_1"/>
    <property type="match status" value="1"/>
</dbReference>
<dbReference type="InterPro" id="IPR029009">
    <property type="entry name" value="ASB_dom_sf"/>
</dbReference>
<comment type="catalytic activity">
    <reaction evidence="8 9">
        <text>(2R)-3-phosphoglycerate + NAD(+) = 3-phosphooxypyruvate + NADH + H(+)</text>
        <dbReference type="Rhea" id="RHEA:12641"/>
        <dbReference type="ChEBI" id="CHEBI:15378"/>
        <dbReference type="ChEBI" id="CHEBI:18110"/>
        <dbReference type="ChEBI" id="CHEBI:57540"/>
        <dbReference type="ChEBI" id="CHEBI:57945"/>
        <dbReference type="ChEBI" id="CHEBI:58272"/>
        <dbReference type="EC" id="1.1.1.95"/>
    </reaction>
</comment>
<evidence type="ECO:0000313" key="11">
    <source>
        <dbReference type="EMBL" id="QAB17381.1"/>
    </source>
</evidence>
<evidence type="ECO:0000256" key="7">
    <source>
        <dbReference type="ARBA" id="ARBA00048126"/>
    </source>
</evidence>
<keyword evidence="6 9" id="KW-0520">NAD</keyword>
<accession>A0ABX5QEB0</accession>
<evidence type="ECO:0000313" key="12">
    <source>
        <dbReference type="Proteomes" id="UP000285768"/>
    </source>
</evidence>
<sequence length="530" mass="55163">MSAPVVLIAEQLSPATIAALGPDFEVVHVDGTDRDALRSALATADAVLVRSATQIDAEALGWAPKLKVIARAGVGLDNVDIKAATQAGVMVVNAPTSNIISAAELTVAHILGLARHLPRAHGSLSAGEWKRSSFTGTELYEKTIGIVGLGRIGALVAERLRGFGVELVAYDPYVTAARAQQLGVQLVTLDELVERVDFLTIHMPRTPETLGMIGAEQLRAMKKTAYVVNVARGGLIDEAALVEALAGGEIAGAALDVFMQEPPADTSLTGLPNVNVTPHLGASTEEAQEKAGVSVAKSVRLALAGDLVPDAVNVAGGVIDEYVRPGLPLTEKLGQVFAGLAGSAIASLDIEVHGELSEHKVDALRLAALKGIFSKIVSEPVSYVNAPLLAEQRDVEVRFTVDSDSESYRNVITIRGSLTDGTQMSVSGTLTGPKQIEKIVGINGYDLELPLSDHLIVFSYVDRPGIVATYGGILGEAGVNIAGLQIARDEKKGTALSVLSVDAPVDESLIGALRGAIGAETLSTISVDAQ</sequence>
<dbReference type="InterPro" id="IPR006140">
    <property type="entry name" value="D-isomer_DH_NAD-bd"/>
</dbReference>
<evidence type="ECO:0000256" key="3">
    <source>
        <dbReference type="ARBA" id="ARBA00005854"/>
    </source>
</evidence>
<dbReference type="CDD" id="cd12173">
    <property type="entry name" value="PGDH_4"/>
    <property type="match status" value="1"/>
</dbReference>
<dbReference type="PROSITE" id="PS51671">
    <property type="entry name" value="ACT"/>
    <property type="match status" value="1"/>
</dbReference>
<evidence type="ECO:0000256" key="5">
    <source>
        <dbReference type="ARBA" id="ARBA00023002"/>
    </source>
</evidence>
<dbReference type="PANTHER" id="PTHR42938:SF47">
    <property type="entry name" value="HYDROXYPYRUVATE REDUCTASE"/>
    <property type="match status" value="1"/>
</dbReference>
<dbReference type="InterPro" id="IPR006236">
    <property type="entry name" value="PGDH"/>
</dbReference>
<proteinExistence type="inferred from homology"/>
<evidence type="ECO:0000256" key="8">
    <source>
        <dbReference type="ARBA" id="ARBA00048731"/>
    </source>
</evidence>
<dbReference type="InterPro" id="IPR045626">
    <property type="entry name" value="PGDH_ASB_dom"/>
</dbReference>
<keyword evidence="12" id="KW-1185">Reference proteome</keyword>
<comment type="pathway">
    <text evidence="2 9">Amino-acid biosynthesis; L-serine biosynthesis; L-serine from 3-phospho-D-glycerate: step 1/3.</text>
</comment>
<feature type="domain" description="ACT" evidence="10">
    <location>
        <begin position="455"/>
        <end position="527"/>
    </location>
</feature>
<dbReference type="InterPro" id="IPR029753">
    <property type="entry name" value="D-isomer_DH_CS"/>
</dbReference>
<dbReference type="Pfam" id="PF19304">
    <property type="entry name" value="PGDH_inter"/>
    <property type="match status" value="1"/>
</dbReference>
<dbReference type="SUPFAM" id="SSF143548">
    <property type="entry name" value="Serine metabolism enzymes domain"/>
    <property type="match status" value="1"/>
</dbReference>
<dbReference type="EC" id="1.1.1.95" evidence="9"/>
<reference evidence="11 12" key="1">
    <citation type="submission" date="2019-01" db="EMBL/GenBank/DDBJ databases">
        <title>Leucobacter muris sp. nov. isolated from the nose of a laboratory mouse.</title>
        <authorList>
            <person name="Benga L."/>
            <person name="Sproeer C."/>
            <person name="Schumann P."/>
            <person name="Verbarg S."/>
            <person name="Bunk B."/>
            <person name="Engelhardt E."/>
            <person name="Benten P.M."/>
            <person name="Sager M."/>
        </authorList>
    </citation>
    <scope>NUCLEOTIDE SEQUENCE [LARGE SCALE GENOMIC DNA]</scope>
    <source>
        <strain evidence="11 12">DSM 101948</strain>
    </source>
</reference>
<dbReference type="PROSITE" id="PS00671">
    <property type="entry name" value="D_2_HYDROXYACID_DH_3"/>
    <property type="match status" value="1"/>
</dbReference>
<dbReference type="EMBL" id="CP035037">
    <property type="protein sequence ID" value="QAB17381.1"/>
    <property type="molecule type" value="Genomic_DNA"/>
</dbReference>
<dbReference type="InterPro" id="IPR045865">
    <property type="entry name" value="ACT-like_dom_sf"/>
</dbReference>
<organism evidence="11 12">
    <name type="scientific">Leucobacter muris</name>
    <dbReference type="NCBI Taxonomy" id="1935379"/>
    <lineage>
        <taxon>Bacteria</taxon>
        <taxon>Bacillati</taxon>
        <taxon>Actinomycetota</taxon>
        <taxon>Actinomycetes</taxon>
        <taxon>Micrococcales</taxon>
        <taxon>Microbacteriaceae</taxon>
        <taxon>Leucobacter</taxon>
    </lineage>
</organism>
<dbReference type="Gene3D" id="3.40.50.720">
    <property type="entry name" value="NAD(P)-binding Rossmann-like Domain"/>
    <property type="match status" value="2"/>
</dbReference>
<dbReference type="SUPFAM" id="SSF51735">
    <property type="entry name" value="NAD(P)-binding Rossmann-fold domains"/>
    <property type="match status" value="1"/>
</dbReference>
<keyword evidence="9" id="KW-0028">Amino-acid biosynthesis</keyword>